<reference evidence="1 2" key="1">
    <citation type="journal article" date="2011" name="BMC Genomics">
        <title>Genomic insights into an obligate epibiotic bacterial predator: Micavibrio aeruginosavorus ARL-13.</title>
        <authorList>
            <person name="Wang Z."/>
            <person name="Kadouri D."/>
            <person name="Wu M."/>
        </authorList>
    </citation>
    <scope>NUCLEOTIDE SEQUENCE [LARGE SCALE GENOMIC DNA]</scope>
    <source>
        <strain evidence="1 2">ARL-13</strain>
    </source>
</reference>
<sequence length="40" mass="4759">MIFPKFTREIPIVIRDAHDADRCIHLCRILSLSRTLFNFV</sequence>
<dbReference type="KEGG" id="mai:MICA_1871"/>
<proteinExistence type="predicted"/>
<accession>G2KM88</accession>
<dbReference type="AlphaFoldDB" id="G2KM88"/>
<dbReference type="Proteomes" id="UP000009286">
    <property type="component" value="Chromosome"/>
</dbReference>
<dbReference type="EMBL" id="CP002382">
    <property type="protein sequence ID" value="AEP10182.1"/>
    <property type="molecule type" value="Genomic_DNA"/>
</dbReference>
<organism evidence="1 2">
    <name type="scientific">Micavibrio aeruginosavorus (strain ARL-13)</name>
    <dbReference type="NCBI Taxonomy" id="856793"/>
    <lineage>
        <taxon>Bacteria</taxon>
        <taxon>Pseudomonadati</taxon>
        <taxon>Bdellovibrionota</taxon>
        <taxon>Bdellovibrionia</taxon>
        <taxon>Bdellovibrionales</taxon>
        <taxon>Pseudobdellovibrionaceae</taxon>
        <taxon>Micavibrio</taxon>
    </lineage>
</organism>
<protein>
    <submittedName>
        <fullName evidence="1">Uncharacterized protein</fullName>
    </submittedName>
</protein>
<dbReference type="HOGENOM" id="CLU_3292373_0_0_5"/>
<evidence type="ECO:0000313" key="2">
    <source>
        <dbReference type="Proteomes" id="UP000009286"/>
    </source>
</evidence>
<evidence type="ECO:0000313" key="1">
    <source>
        <dbReference type="EMBL" id="AEP10182.1"/>
    </source>
</evidence>
<keyword evidence="2" id="KW-1185">Reference proteome</keyword>
<name>G2KM88_MICAA</name>
<gene>
    <name evidence="1" type="ordered locus">MICA_1871</name>
</gene>